<dbReference type="PANTHER" id="PTHR21661:SF35">
    <property type="entry name" value="EPOXIDE HYDROLASE"/>
    <property type="match status" value="1"/>
</dbReference>
<dbReference type="SUPFAM" id="SSF53474">
    <property type="entry name" value="alpha/beta-Hydrolases"/>
    <property type="match status" value="1"/>
</dbReference>
<evidence type="ECO:0000313" key="5">
    <source>
        <dbReference type="EMBL" id="MFC7405380.1"/>
    </source>
</evidence>
<organism evidence="5 6">
    <name type="scientific">Georgenia alba</name>
    <dbReference type="NCBI Taxonomy" id="2233858"/>
    <lineage>
        <taxon>Bacteria</taxon>
        <taxon>Bacillati</taxon>
        <taxon>Actinomycetota</taxon>
        <taxon>Actinomycetes</taxon>
        <taxon>Micrococcales</taxon>
        <taxon>Bogoriellaceae</taxon>
        <taxon>Georgenia</taxon>
    </lineage>
</organism>
<dbReference type="InterPro" id="IPR016292">
    <property type="entry name" value="Epoxide_hydrolase"/>
</dbReference>
<evidence type="ECO:0000256" key="2">
    <source>
        <dbReference type="ARBA" id="ARBA00022797"/>
    </source>
</evidence>
<proteinExistence type="inferred from homology"/>
<dbReference type="InterPro" id="IPR010497">
    <property type="entry name" value="Epoxide_hydro_N"/>
</dbReference>
<gene>
    <name evidence="5" type="ORF">ACFQQL_09695</name>
</gene>
<dbReference type="RefSeq" id="WP_382393656.1">
    <property type="nucleotide sequence ID" value="NZ_JBHTCQ010000001.1"/>
</dbReference>
<comment type="similarity">
    <text evidence="1">Belongs to the peptidase S33 family.</text>
</comment>
<dbReference type="PANTHER" id="PTHR21661">
    <property type="entry name" value="EPOXIDE HYDROLASE 1-RELATED"/>
    <property type="match status" value="1"/>
</dbReference>
<dbReference type="InterPro" id="IPR029058">
    <property type="entry name" value="AB_hydrolase_fold"/>
</dbReference>
<keyword evidence="2" id="KW-0058">Aromatic hydrocarbons catabolism</keyword>
<dbReference type="PRINTS" id="PR00412">
    <property type="entry name" value="EPOXHYDRLASE"/>
</dbReference>
<evidence type="ECO:0000256" key="3">
    <source>
        <dbReference type="ARBA" id="ARBA00022801"/>
    </source>
</evidence>
<dbReference type="EC" id="3.-.-.-" evidence="5"/>
<accession>A0ABW2Q787</accession>
<feature type="domain" description="Epoxide hydrolase N-terminal" evidence="4">
    <location>
        <begin position="9"/>
        <end position="120"/>
    </location>
</feature>
<dbReference type="GO" id="GO:0016787">
    <property type="term" value="F:hydrolase activity"/>
    <property type="evidence" value="ECO:0007669"/>
    <property type="project" value="UniProtKB-KW"/>
</dbReference>
<dbReference type="Pfam" id="PF06441">
    <property type="entry name" value="EHN"/>
    <property type="match status" value="1"/>
</dbReference>
<comment type="caution">
    <text evidence="5">The sequence shown here is derived from an EMBL/GenBank/DDBJ whole genome shotgun (WGS) entry which is preliminary data.</text>
</comment>
<dbReference type="InterPro" id="IPR000639">
    <property type="entry name" value="Epox_hydrolase-like"/>
</dbReference>
<evidence type="ECO:0000256" key="1">
    <source>
        <dbReference type="ARBA" id="ARBA00010088"/>
    </source>
</evidence>
<dbReference type="EMBL" id="JBHTCQ010000001">
    <property type="protein sequence ID" value="MFC7405380.1"/>
    <property type="molecule type" value="Genomic_DNA"/>
</dbReference>
<reference evidence="6" key="1">
    <citation type="journal article" date="2019" name="Int. J. Syst. Evol. Microbiol.">
        <title>The Global Catalogue of Microorganisms (GCM) 10K type strain sequencing project: providing services to taxonomists for standard genome sequencing and annotation.</title>
        <authorList>
            <consortium name="The Broad Institute Genomics Platform"/>
            <consortium name="The Broad Institute Genome Sequencing Center for Infectious Disease"/>
            <person name="Wu L."/>
            <person name="Ma J."/>
        </authorList>
    </citation>
    <scope>NUCLEOTIDE SEQUENCE [LARGE SCALE GENOMIC DNA]</scope>
    <source>
        <strain evidence="6">JCM 1490</strain>
    </source>
</reference>
<sequence>MPRPTSDVHPLDIHAPETDLADLRARLAAARLPEAETVTGAPPGPGRWDQGVPLADLVDVVAYWRTEYDWRAFEARLNAVGQFRTTVDGLDIHFLHRRSARADATPLVLTHGWPGSVAEFVDIVDELADPQDADAPAFHVVAPSLPGFAYSGKPASTGWGVERIAAAWVELMGRLGYPTFLAHGGDWGGVITTVLGGRFPAHVLGIHTTVAQAPAGLTTDGLTAAERAWTEQTRDFWQHRSAYAKQQATGPQTIGYSLVDSPVGLLAWILDKFAEWTDTDDSPFETISRDRILDNVTLYWLTRSGASSARIYYESHGGINVLDPGLRVDVPSAITNYPRDIEKYPRPWAQERFRQIVRWATPDGGGHFPSLELPEYFVRDLRDGLAAVLEATR</sequence>
<evidence type="ECO:0000313" key="6">
    <source>
        <dbReference type="Proteomes" id="UP001596455"/>
    </source>
</evidence>
<dbReference type="PIRSF" id="PIRSF001112">
    <property type="entry name" value="Epoxide_hydrolase"/>
    <property type="match status" value="1"/>
</dbReference>
<name>A0ABW2Q787_9MICO</name>
<dbReference type="Proteomes" id="UP001596455">
    <property type="component" value="Unassembled WGS sequence"/>
</dbReference>
<protein>
    <submittedName>
        <fullName evidence="5">Epoxide hydrolase family protein</fullName>
        <ecNumber evidence="5">3.-.-.-</ecNumber>
    </submittedName>
</protein>
<dbReference type="Gene3D" id="3.40.50.1820">
    <property type="entry name" value="alpha/beta hydrolase"/>
    <property type="match status" value="1"/>
</dbReference>
<keyword evidence="3 5" id="KW-0378">Hydrolase</keyword>
<evidence type="ECO:0000259" key="4">
    <source>
        <dbReference type="Pfam" id="PF06441"/>
    </source>
</evidence>
<keyword evidence="6" id="KW-1185">Reference proteome</keyword>